<organism evidence="2 3">
    <name type="scientific">Madurella fahalii</name>
    <dbReference type="NCBI Taxonomy" id="1157608"/>
    <lineage>
        <taxon>Eukaryota</taxon>
        <taxon>Fungi</taxon>
        <taxon>Dikarya</taxon>
        <taxon>Ascomycota</taxon>
        <taxon>Pezizomycotina</taxon>
        <taxon>Sordariomycetes</taxon>
        <taxon>Sordariomycetidae</taxon>
        <taxon>Sordariales</taxon>
        <taxon>Sordariales incertae sedis</taxon>
        <taxon>Madurella</taxon>
    </lineage>
</organism>
<evidence type="ECO:0000256" key="1">
    <source>
        <dbReference type="SAM" id="MobiDB-lite"/>
    </source>
</evidence>
<sequence length="1007" mass="110878">MSSLPSIKTVSLSTERGEIEYYDQVAAFSEQVINKSFEKLFRERPAVAEMKYYSGDISEGMLSAKLDAPMIVIEMDSAEHPELQFHVRFKEGHLTNGTETVDLAGWVVVVKARMEEMLASPDPNDKDSDRAKEAAKALKELKQDYDFHQPVTTDENGPNNKPRKVKAGEYSIHRLFAAISEGGWSAPLWSLSTCPGPDGKRITLSEWGKDKDNYKKRVMVTTTLSLWAETHQHSAFFTLGLQIKVPSSEDNALATYAPTTLWLQGYPYFTEEEIEEYKVPQRFPKGTPGREHNCLLYCETTNGRAKDSSGKLLPPPSFKRLPFSGNLAWRGAPGHFVIDHRLFLDQHILPLLKGLTVATQVIPLWPDMSMNDGWPQFKPRFSFASDPVDERDKQNLGGIPRGDAANPFFLLKPDGPARYKWSDTLHAPGSRSYVAEYPGAKNAPFYRKYVIFSEMSVTLAWTPGDHRFRVEGRTLYDHWEAYFSNRDFPWERADPDVNLWGAGECSFKVEATWSFTIDLLVPPASSSDAKTPNGVIKPKVLGIDSTGLPKDFRVNGKRPEYFLDDTPTKVTTAIRDNISDAVKKITEGLEGKFDYSGRFTYPGTSELEFGDPKINQWGDIYATINYMDRPGRVQVRPPGYMKYEVPAERKPGVVVTNPLLRGNVNPPHVSWQVGVPAFDPNTKRVKISLTGSNITGENVGFSRVKVVVPAIKDLNFSALFAERDPKKWVKKEEPKPQPLKPKPKPGQSEPGQSTPGQSTPGQSAPGQSKPGQPPKSEPAGEPAPSGGKTGTDDNTTGTESSKDSPVNTPKSDETSGDTEGNTTAKGGSSGEGQPAPDAQPVPRKTKRPIIPTQPSTKPNESTDTTEPNPPPPPQQTWHMQSKNVIGRNLDVSARIEAGNLVFDVMGHNAKGRPEKFILDSSSQFTLELEGTVPMVGTYVLQLNEVWASPDPDDDTPWSDKWADTFIGVELNATGGGKSYSVGVDTYEKLLGVQPKPDAPAGGGGGGK</sequence>
<name>A0ABQ0G2R3_9PEZI</name>
<dbReference type="GeneID" id="98173007"/>
<dbReference type="RefSeq" id="XP_070913785.1">
    <property type="nucleotide sequence ID" value="XM_071057684.1"/>
</dbReference>
<dbReference type="Proteomes" id="UP001628179">
    <property type="component" value="Unassembled WGS sequence"/>
</dbReference>
<keyword evidence="3" id="KW-1185">Reference proteome</keyword>
<gene>
    <name evidence="2" type="ORF">MFIFM68171_02262</name>
</gene>
<reference evidence="2 3" key="1">
    <citation type="submission" date="2024-09" db="EMBL/GenBank/DDBJ databases">
        <title>Itraconazole resistance in Madurella fahalii resulting from another homologue of gene encoding cytochrome P450 14-alpha sterol demethylase (CYP51).</title>
        <authorList>
            <person name="Yoshioka I."/>
            <person name="Fahal A.H."/>
            <person name="Kaneko S."/>
            <person name="Yaguchi T."/>
        </authorList>
    </citation>
    <scope>NUCLEOTIDE SEQUENCE [LARGE SCALE GENOMIC DNA]</scope>
    <source>
        <strain evidence="2 3">IFM 68171</strain>
    </source>
</reference>
<evidence type="ECO:0000313" key="2">
    <source>
        <dbReference type="EMBL" id="GAB1312052.1"/>
    </source>
</evidence>
<feature type="compositionally biased region" description="Polar residues" evidence="1">
    <location>
        <begin position="749"/>
        <end position="770"/>
    </location>
</feature>
<protein>
    <submittedName>
        <fullName evidence="2">Uncharacterized protein</fullName>
    </submittedName>
</protein>
<feature type="region of interest" description="Disordered" evidence="1">
    <location>
        <begin position="727"/>
        <end position="878"/>
    </location>
</feature>
<proteinExistence type="predicted"/>
<feature type="compositionally biased region" description="Polar residues" evidence="1">
    <location>
        <begin position="817"/>
        <end position="826"/>
    </location>
</feature>
<accession>A0ABQ0G2R3</accession>
<comment type="caution">
    <text evidence="2">The sequence shown here is derived from an EMBL/GenBank/DDBJ whole genome shotgun (WGS) entry which is preliminary data.</text>
</comment>
<evidence type="ECO:0000313" key="3">
    <source>
        <dbReference type="Proteomes" id="UP001628179"/>
    </source>
</evidence>
<dbReference type="EMBL" id="BAAFSV010000001">
    <property type="protein sequence ID" value="GAB1312052.1"/>
    <property type="molecule type" value="Genomic_DNA"/>
</dbReference>